<gene>
    <name evidence="2" type="ORF">R4I43_15380</name>
</gene>
<evidence type="ECO:0000313" key="2">
    <source>
        <dbReference type="EMBL" id="MEB3368787.1"/>
    </source>
</evidence>
<reference evidence="2 3" key="1">
    <citation type="submission" date="2023-10" db="EMBL/GenBank/DDBJ databases">
        <title>Saccharopolyspora sp. nov., isolated from mangrove soil.</title>
        <authorList>
            <person name="Lu Y."/>
            <person name="Liu W."/>
        </authorList>
    </citation>
    <scope>NUCLEOTIDE SEQUENCE [LARGE SCALE GENOMIC DNA]</scope>
    <source>
        <strain evidence="2 3">S2-29</strain>
    </source>
</reference>
<protein>
    <submittedName>
        <fullName evidence="2">Uncharacterized protein</fullName>
    </submittedName>
</protein>
<name>A0ABU6AB51_9PSEU</name>
<dbReference type="EMBL" id="JAWLNX010000009">
    <property type="protein sequence ID" value="MEB3368787.1"/>
    <property type="molecule type" value="Genomic_DNA"/>
</dbReference>
<dbReference type="Proteomes" id="UP001327093">
    <property type="component" value="Unassembled WGS sequence"/>
</dbReference>
<evidence type="ECO:0000313" key="3">
    <source>
        <dbReference type="Proteomes" id="UP001327093"/>
    </source>
</evidence>
<sequence length="40" mass="4353">MRLLGDLWAVLIVPLVCMLLGALVFAVILAQGWGLHTLVH</sequence>
<accession>A0ABU6AB51</accession>
<keyword evidence="1" id="KW-1133">Transmembrane helix</keyword>
<keyword evidence="1" id="KW-0472">Membrane</keyword>
<keyword evidence="1" id="KW-0812">Transmembrane</keyword>
<proteinExistence type="predicted"/>
<keyword evidence="3" id="KW-1185">Reference proteome</keyword>
<organism evidence="2 3">
    <name type="scientific">Saccharopolyspora mangrovi</name>
    <dbReference type="NCBI Taxonomy" id="3082379"/>
    <lineage>
        <taxon>Bacteria</taxon>
        <taxon>Bacillati</taxon>
        <taxon>Actinomycetota</taxon>
        <taxon>Actinomycetes</taxon>
        <taxon>Pseudonocardiales</taxon>
        <taxon>Pseudonocardiaceae</taxon>
        <taxon>Saccharopolyspora</taxon>
    </lineage>
</organism>
<dbReference type="RefSeq" id="WP_324266288.1">
    <property type="nucleotide sequence ID" value="NZ_JAWLNX010000009.1"/>
</dbReference>
<feature type="transmembrane region" description="Helical" evidence="1">
    <location>
        <begin position="7"/>
        <end position="30"/>
    </location>
</feature>
<comment type="caution">
    <text evidence="2">The sequence shown here is derived from an EMBL/GenBank/DDBJ whole genome shotgun (WGS) entry which is preliminary data.</text>
</comment>
<evidence type="ECO:0000256" key="1">
    <source>
        <dbReference type="SAM" id="Phobius"/>
    </source>
</evidence>